<evidence type="ECO:0000313" key="15">
    <source>
        <dbReference type="Proteomes" id="UP001189619"/>
    </source>
</evidence>
<dbReference type="CDD" id="cd00446">
    <property type="entry name" value="GrpE"/>
    <property type="match status" value="1"/>
</dbReference>
<keyword evidence="4 10" id="KW-0963">Cytoplasm</keyword>
<evidence type="ECO:0000256" key="8">
    <source>
        <dbReference type="ARBA" id="ARBA00072274"/>
    </source>
</evidence>
<dbReference type="Pfam" id="PF01025">
    <property type="entry name" value="GrpE"/>
    <property type="match status" value="1"/>
</dbReference>
<evidence type="ECO:0000256" key="2">
    <source>
        <dbReference type="ARBA" id="ARBA00009054"/>
    </source>
</evidence>
<dbReference type="GO" id="GO:0006457">
    <property type="term" value="P:protein folding"/>
    <property type="evidence" value="ECO:0007669"/>
    <property type="project" value="InterPro"/>
</dbReference>
<dbReference type="KEGG" id="bayd:BSPP4475_13120"/>
<evidence type="ECO:0000256" key="10">
    <source>
        <dbReference type="HAMAP-Rule" id="MF_01151"/>
    </source>
</evidence>
<dbReference type="GO" id="GO:0005737">
    <property type="term" value="C:cytoplasm"/>
    <property type="evidence" value="ECO:0007669"/>
    <property type="project" value="UniProtKB-SubCell"/>
</dbReference>
<evidence type="ECO:0000256" key="3">
    <source>
        <dbReference type="ARBA" id="ARBA00011738"/>
    </source>
</evidence>
<comment type="function">
    <text evidence="7 10 11">Participates actively in the response to hyperosmotic and heat shock by preventing the aggregation of stress-denatured proteins, in association with DnaK and GrpE. It is the nucleotide exchange factor for DnaK and may function as a thermosensor. Unfolded proteins bind initially to DnaJ; upon interaction with the DnaJ-bound protein, DnaK hydrolyzes its bound ATP, resulting in the formation of a stable complex. GrpE releases ADP from DnaK; ATP binding to DnaK triggers the release of the substrate protein, thus completing the reaction cycle. Several rounds of ATP-dependent interactions between DnaJ, DnaK and GrpE are required for fully efficient folding.</text>
</comment>
<keyword evidence="15" id="KW-1185">Reference proteome</keyword>
<dbReference type="GO" id="GO:0042803">
    <property type="term" value="F:protein homodimerization activity"/>
    <property type="evidence" value="ECO:0007669"/>
    <property type="project" value="InterPro"/>
</dbReference>
<feature type="region of interest" description="Disordered" evidence="13">
    <location>
        <begin position="1"/>
        <end position="61"/>
    </location>
</feature>
<evidence type="ECO:0000256" key="4">
    <source>
        <dbReference type="ARBA" id="ARBA00022490"/>
    </source>
</evidence>
<feature type="compositionally biased region" description="Basic and acidic residues" evidence="13">
    <location>
        <begin position="15"/>
        <end position="26"/>
    </location>
</feature>
<evidence type="ECO:0000256" key="13">
    <source>
        <dbReference type="SAM" id="MobiDB-lite"/>
    </source>
</evidence>
<dbReference type="HAMAP" id="MF_01151">
    <property type="entry name" value="GrpE"/>
    <property type="match status" value="1"/>
</dbReference>
<dbReference type="AlphaFoldDB" id="A0AA48M8K9"/>
<keyword evidence="5 10" id="KW-0346">Stress response</keyword>
<comment type="subcellular location">
    <subcellularLocation>
        <location evidence="1 10">Cytoplasm</location>
    </subcellularLocation>
</comment>
<evidence type="ECO:0000256" key="6">
    <source>
        <dbReference type="ARBA" id="ARBA00023186"/>
    </source>
</evidence>
<evidence type="ECO:0000256" key="7">
    <source>
        <dbReference type="ARBA" id="ARBA00053401"/>
    </source>
</evidence>
<dbReference type="SUPFAM" id="SSF58014">
    <property type="entry name" value="Coiled-coil domain of nucleotide exchange factor GrpE"/>
    <property type="match status" value="1"/>
</dbReference>
<dbReference type="GO" id="GO:0000774">
    <property type="term" value="F:adenyl-nucleotide exchange factor activity"/>
    <property type="evidence" value="ECO:0007669"/>
    <property type="project" value="InterPro"/>
</dbReference>
<dbReference type="InterPro" id="IPR013805">
    <property type="entry name" value="GrpE_CC"/>
</dbReference>
<dbReference type="EMBL" id="OY569118">
    <property type="protein sequence ID" value="CAJ1003253.1"/>
    <property type="molecule type" value="Genomic_DNA"/>
</dbReference>
<dbReference type="InterPro" id="IPR000740">
    <property type="entry name" value="GrpE"/>
</dbReference>
<dbReference type="FunFam" id="2.30.22.10:FF:000001">
    <property type="entry name" value="Protein GrpE"/>
    <property type="match status" value="1"/>
</dbReference>
<evidence type="ECO:0000313" key="14">
    <source>
        <dbReference type="EMBL" id="CAJ1003253.1"/>
    </source>
</evidence>
<reference evidence="14" key="1">
    <citation type="submission" date="2023-07" db="EMBL/GenBank/DDBJ databases">
        <authorList>
            <person name="Ivanov I."/>
            <person name="Teneva D."/>
            <person name="Stoikov I."/>
        </authorList>
    </citation>
    <scope>NUCLEOTIDE SEQUENCE</scope>
    <source>
        <strain evidence="14">4475</strain>
    </source>
</reference>
<comment type="similarity">
    <text evidence="2 10 12">Belongs to the GrpE family.</text>
</comment>
<dbReference type="Gene3D" id="3.90.20.20">
    <property type="match status" value="1"/>
</dbReference>
<dbReference type="PRINTS" id="PR00773">
    <property type="entry name" value="GRPEPROTEIN"/>
</dbReference>
<dbReference type="GO" id="GO:0051087">
    <property type="term" value="F:protein-folding chaperone binding"/>
    <property type="evidence" value="ECO:0007669"/>
    <property type="project" value="InterPro"/>
</dbReference>
<evidence type="ECO:0000256" key="5">
    <source>
        <dbReference type="ARBA" id="ARBA00023016"/>
    </source>
</evidence>
<evidence type="ECO:0000256" key="11">
    <source>
        <dbReference type="RuleBase" id="RU000639"/>
    </source>
</evidence>
<name>A0AA48M8K9_9BACL</name>
<accession>A0AA48M8K9</accession>
<protein>
    <recommendedName>
        <fullName evidence="8 10">Protein GrpE</fullName>
    </recommendedName>
    <alternativeName>
        <fullName evidence="9 10">HSP-70 cofactor</fullName>
    </alternativeName>
</protein>
<dbReference type="PROSITE" id="PS01071">
    <property type="entry name" value="GRPE"/>
    <property type="match status" value="1"/>
</dbReference>
<dbReference type="Gene3D" id="2.30.22.10">
    <property type="entry name" value="Head domain of nucleotide exchange factor GrpE"/>
    <property type="match status" value="1"/>
</dbReference>
<evidence type="ECO:0000256" key="9">
    <source>
        <dbReference type="ARBA" id="ARBA00076414"/>
    </source>
</evidence>
<evidence type="ECO:0000256" key="1">
    <source>
        <dbReference type="ARBA" id="ARBA00004496"/>
    </source>
</evidence>
<comment type="subunit">
    <text evidence="3 10">Homodimer.</text>
</comment>
<sequence>MQRQRTAWGGIGTLNEDKLTRDHEQEAEAAAAEQQETADQEQQEAAAQEQEPAAEIDWQQEAERWKAQAEENHNRMLRALADMENLRRRTRKEQEDLAKYASLKVISELLPVIDNFERALSADKDSMTVESLLEGVNMVYRQMLQIFEREGLTAIQATGQPFDPNVHQAVMQAQDPAYESGVVVEEFQKGYLFKDRVIRPAMVKVNA</sequence>
<organism evidence="14 15">
    <name type="scientific">Brevibacillus aydinogluensis</name>
    <dbReference type="NCBI Taxonomy" id="927786"/>
    <lineage>
        <taxon>Bacteria</taxon>
        <taxon>Bacillati</taxon>
        <taxon>Bacillota</taxon>
        <taxon>Bacilli</taxon>
        <taxon>Bacillales</taxon>
        <taxon>Paenibacillaceae</taxon>
        <taxon>Brevibacillus</taxon>
    </lineage>
</organism>
<dbReference type="NCBIfam" id="NF010738">
    <property type="entry name" value="PRK14140.1"/>
    <property type="match status" value="1"/>
</dbReference>
<keyword evidence="6 10" id="KW-0143">Chaperone</keyword>
<dbReference type="SUPFAM" id="SSF51064">
    <property type="entry name" value="Head domain of nucleotide exchange factor GrpE"/>
    <property type="match status" value="1"/>
</dbReference>
<dbReference type="PANTHER" id="PTHR21237">
    <property type="entry name" value="GRPE PROTEIN"/>
    <property type="match status" value="1"/>
</dbReference>
<evidence type="ECO:0000256" key="12">
    <source>
        <dbReference type="RuleBase" id="RU004478"/>
    </source>
</evidence>
<dbReference type="InterPro" id="IPR009012">
    <property type="entry name" value="GrpE_head"/>
</dbReference>
<dbReference type="PANTHER" id="PTHR21237:SF23">
    <property type="entry name" value="GRPE PROTEIN HOMOLOG, MITOCHONDRIAL"/>
    <property type="match status" value="1"/>
</dbReference>
<dbReference type="GO" id="GO:0051082">
    <property type="term" value="F:unfolded protein binding"/>
    <property type="evidence" value="ECO:0007669"/>
    <property type="project" value="TreeGrafter"/>
</dbReference>
<proteinExistence type="inferred from homology"/>
<gene>
    <name evidence="10 14" type="primary">grpE</name>
    <name evidence="14" type="ORF">BSPP4475_13120</name>
</gene>
<dbReference type="Proteomes" id="UP001189619">
    <property type="component" value="Chromosome"/>
</dbReference>